<dbReference type="EMBL" id="RCOR01000014">
    <property type="protein sequence ID" value="RSN70081.1"/>
    <property type="molecule type" value="Genomic_DNA"/>
</dbReference>
<dbReference type="SUPFAM" id="SSF52540">
    <property type="entry name" value="P-loop containing nucleoside triphosphate hydrolases"/>
    <property type="match status" value="1"/>
</dbReference>
<dbReference type="RefSeq" id="WP_125740846.1">
    <property type="nucleotide sequence ID" value="NZ_RCOR01000014.1"/>
</dbReference>
<proteinExistence type="predicted"/>
<dbReference type="InterPro" id="IPR027417">
    <property type="entry name" value="P-loop_NTPase"/>
</dbReference>
<gene>
    <name evidence="2" type="ORF">D9Q81_01870</name>
</gene>
<organism evidence="2 3">
    <name type="scientific">Candidatus Korarchaeum cryptofilum</name>
    <dbReference type="NCBI Taxonomy" id="498846"/>
    <lineage>
        <taxon>Archaea</taxon>
        <taxon>Thermoproteota</taxon>
        <taxon>Candidatus Korarchaeia</taxon>
        <taxon>Candidatus Korarchaeales</taxon>
        <taxon>Candidatus Korarchaeaceae</taxon>
        <taxon>Candidatus Korarchaeum</taxon>
    </lineage>
</organism>
<dbReference type="CDD" id="cd00009">
    <property type="entry name" value="AAA"/>
    <property type="match status" value="1"/>
</dbReference>
<comment type="caution">
    <text evidence="2">The sequence shown here is derived from an EMBL/GenBank/DDBJ whole genome shotgun (WGS) entry which is preliminary data.</text>
</comment>
<dbReference type="InterPro" id="IPR003593">
    <property type="entry name" value="AAA+_ATPase"/>
</dbReference>
<dbReference type="Proteomes" id="UP000278149">
    <property type="component" value="Unassembled WGS sequence"/>
</dbReference>
<feature type="domain" description="AAA+ ATPase" evidence="1">
    <location>
        <begin position="35"/>
        <end position="182"/>
    </location>
</feature>
<reference evidence="2 3" key="1">
    <citation type="submission" date="2018-10" db="EMBL/GenBank/DDBJ databases">
        <title>Co-occurring genomic capacity for anaerobic methane metabolism and dissimilatory sulfite reduction discovered in the Korarchaeota.</title>
        <authorList>
            <person name="Mckay L.J."/>
            <person name="Dlakic M."/>
            <person name="Fields M.W."/>
            <person name="Delmont T.O."/>
            <person name="Eren A.M."/>
            <person name="Jay Z.J."/>
            <person name="Klingelsmith K.B."/>
            <person name="Rusch D.B."/>
            <person name="Inskeep W.P."/>
        </authorList>
    </citation>
    <scope>NUCLEOTIDE SEQUENCE [LARGE SCALE GENOMIC DNA]</scope>
    <source>
        <strain evidence="2 3">WS</strain>
    </source>
</reference>
<evidence type="ECO:0000259" key="1">
    <source>
        <dbReference type="SMART" id="SM00382"/>
    </source>
</evidence>
<evidence type="ECO:0000313" key="3">
    <source>
        <dbReference type="Proteomes" id="UP000278149"/>
    </source>
</evidence>
<sequence length="297" mass="33548">MLTKELSREVEEIRRRFGIVGRREELAKMLIAARGRKHILLEGPVGVGKTFLARALAEYLCRDFIRVDGDERLDENKLLGYWDPPIVLKMGYVEEAFVPGPLTRAALSGSILFINELNRLPESAQNALLPAMDEGIIQIPHLGTLRAKEGFLIIATQNPEEDIGVYRLSEALRDRFVLIKLGYPSREEEIEIVKAQVPDVEERIAEISVDIVRKTREHPVIIRGCSVRSSIDLARITSLMDGGDEKWYTSALMTLPQRIETGDSSIDKESLVKELVRSVLGGYRGDFPVQRDLQRSR</sequence>
<dbReference type="GO" id="GO:0016887">
    <property type="term" value="F:ATP hydrolysis activity"/>
    <property type="evidence" value="ECO:0007669"/>
    <property type="project" value="InterPro"/>
</dbReference>
<dbReference type="PANTHER" id="PTHR42759:SF1">
    <property type="entry name" value="MAGNESIUM-CHELATASE SUBUNIT CHLD"/>
    <property type="match status" value="1"/>
</dbReference>
<dbReference type="InterPro" id="IPR050764">
    <property type="entry name" value="CbbQ/NirQ/NorQ/GpvN"/>
</dbReference>
<dbReference type="GO" id="GO:0005524">
    <property type="term" value="F:ATP binding"/>
    <property type="evidence" value="ECO:0007669"/>
    <property type="project" value="InterPro"/>
</dbReference>
<name>A0A3R9WZA6_9CREN</name>
<dbReference type="AlphaFoldDB" id="A0A3R9WZA6"/>
<protein>
    <submittedName>
        <fullName evidence="2">MoxR family ATPase</fullName>
    </submittedName>
</protein>
<dbReference type="InterPro" id="IPR011704">
    <property type="entry name" value="ATPase_dyneun-rel_AAA"/>
</dbReference>
<dbReference type="SMART" id="SM00382">
    <property type="entry name" value="AAA"/>
    <property type="match status" value="1"/>
</dbReference>
<dbReference type="PANTHER" id="PTHR42759">
    <property type="entry name" value="MOXR FAMILY PROTEIN"/>
    <property type="match status" value="1"/>
</dbReference>
<evidence type="ECO:0000313" key="2">
    <source>
        <dbReference type="EMBL" id="RSN70081.1"/>
    </source>
</evidence>
<dbReference type="Pfam" id="PF07728">
    <property type="entry name" value="AAA_5"/>
    <property type="match status" value="1"/>
</dbReference>
<accession>A0A3R9WZA6</accession>
<dbReference type="Gene3D" id="3.40.50.300">
    <property type="entry name" value="P-loop containing nucleotide triphosphate hydrolases"/>
    <property type="match status" value="1"/>
</dbReference>